<keyword evidence="2" id="KW-1185">Reference proteome</keyword>
<dbReference type="KEGG" id="ckp:ckrop_2069"/>
<dbReference type="EMBL" id="CP001620">
    <property type="protein sequence ID" value="ACR18769.1"/>
    <property type="molecule type" value="Genomic_DNA"/>
</dbReference>
<dbReference type="HOGENOM" id="CLU_2933558_0_0_11"/>
<name>C4LGF0_CORK4</name>
<gene>
    <name evidence="1" type="ordered locus">ckrop_2069</name>
</gene>
<reference evidence="1 2" key="1">
    <citation type="journal article" date="2008" name="J. Biotechnol.">
        <title>Ultrafast pyrosequencing of Corynebacterium kroppenstedtii DSM44385 revealed insights into the physiology of a lipophilic corynebacterium that lacks mycolic acids.</title>
        <authorList>
            <person name="Tauch A."/>
            <person name="Schneider J."/>
            <person name="Szczepanowski R."/>
            <person name="Tilker A."/>
            <person name="Viehoever P."/>
            <person name="Gartemann K.-H."/>
            <person name="Arnold W."/>
            <person name="Blom J."/>
            <person name="Brinkrolf K."/>
            <person name="Brune I."/>
            <person name="Goetker S."/>
            <person name="Weisshaar B."/>
            <person name="Goesmann A."/>
            <person name="Droege M."/>
            <person name="Puehler A."/>
        </authorList>
    </citation>
    <scope>NUCLEOTIDE SEQUENCE [LARGE SCALE GENOMIC DNA]</scope>
    <source>
        <strain evidence="2">DSM 44385 / JCM 11950 / CIP 105744 / CCUG 35717</strain>
    </source>
</reference>
<organism evidence="1 2">
    <name type="scientific">Corynebacterium kroppenstedtii (strain DSM 44385 / JCM 11950 / CIP 105744 / CCUG 35717)</name>
    <dbReference type="NCBI Taxonomy" id="645127"/>
    <lineage>
        <taxon>Bacteria</taxon>
        <taxon>Bacillati</taxon>
        <taxon>Actinomycetota</taxon>
        <taxon>Actinomycetes</taxon>
        <taxon>Mycobacteriales</taxon>
        <taxon>Corynebacteriaceae</taxon>
        <taxon>Corynebacterium</taxon>
    </lineage>
</organism>
<sequence>MKRRYLLDRGAVGNDGPRVAGNSQKMLGKCEDAVQNVHEFSILSVARPRGRCRSYRRRIV</sequence>
<dbReference type="AlphaFoldDB" id="C4LGF0"/>
<dbReference type="Proteomes" id="UP000001473">
    <property type="component" value="Chromosome"/>
</dbReference>
<evidence type="ECO:0000313" key="1">
    <source>
        <dbReference type="EMBL" id="ACR18769.1"/>
    </source>
</evidence>
<protein>
    <submittedName>
        <fullName evidence="1">Uncharacterized protein</fullName>
    </submittedName>
</protein>
<proteinExistence type="predicted"/>
<evidence type="ECO:0000313" key="2">
    <source>
        <dbReference type="Proteomes" id="UP000001473"/>
    </source>
</evidence>
<dbReference type="STRING" id="645127.ckrop_2069"/>
<accession>C4LGF0</accession>